<evidence type="ECO:0000256" key="4">
    <source>
        <dbReference type="ARBA" id="ARBA00022741"/>
    </source>
</evidence>
<dbReference type="Pfam" id="PF00733">
    <property type="entry name" value="Asn_synthase"/>
    <property type="match status" value="1"/>
</dbReference>
<evidence type="ECO:0000313" key="12">
    <source>
        <dbReference type="EMBL" id="RAV22109.1"/>
    </source>
</evidence>
<evidence type="ECO:0000256" key="1">
    <source>
        <dbReference type="ARBA" id="ARBA00005187"/>
    </source>
</evidence>
<dbReference type="PANTHER" id="PTHR43284">
    <property type="entry name" value="ASPARAGINE SYNTHETASE (GLUTAMINE-HYDROLYZING)"/>
    <property type="match status" value="1"/>
</dbReference>
<keyword evidence="4 10" id="KW-0547">Nucleotide-binding</keyword>
<dbReference type="Pfam" id="PF13537">
    <property type="entry name" value="GATase_7"/>
    <property type="match status" value="1"/>
</dbReference>
<dbReference type="NCBIfam" id="TIGR01536">
    <property type="entry name" value="asn_synth_AEB"/>
    <property type="match status" value="1"/>
</dbReference>
<proteinExistence type="inferred from homology"/>
<comment type="similarity">
    <text evidence="2">Belongs to the asparagine synthetase family.</text>
</comment>
<dbReference type="SUPFAM" id="SSF56235">
    <property type="entry name" value="N-terminal nucleophile aminohydrolases (Ntn hydrolases)"/>
    <property type="match status" value="1"/>
</dbReference>
<evidence type="ECO:0000313" key="13">
    <source>
        <dbReference type="Proteomes" id="UP000250369"/>
    </source>
</evidence>
<dbReference type="EC" id="6.3.5.4" evidence="3"/>
<comment type="caution">
    <text evidence="12">The sequence shown here is derived from an EMBL/GenBank/DDBJ whole genome shotgun (WGS) entry which is preliminary data.</text>
</comment>
<organism evidence="12 13">
    <name type="scientific">Paenibacillus contaminans</name>
    <dbReference type="NCBI Taxonomy" id="450362"/>
    <lineage>
        <taxon>Bacteria</taxon>
        <taxon>Bacillati</taxon>
        <taxon>Bacillota</taxon>
        <taxon>Bacilli</taxon>
        <taxon>Bacillales</taxon>
        <taxon>Paenibacillaceae</taxon>
        <taxon>Paenibacillus</taxon>
    </lineage>
</organism>
<comment type="catalytic activity">
    <reaction evidence="8">
        <text>L-aspartate + L-glutamine + ATP + H2O = L-asparagine + L-glutamate + AMP + diphosphate + H(+)</text>
        <dbReference type="Rhea" id="RHEA:12228"/>
        <dbReference type="ChEBI" id="CHEBI:15377"/>
        <dbReference type="ChEBI" id="CHEBI:15378"/>
        <dbReference type="ChEBI" id="CHEBI:29985"/>
        <dbReference type="ChEBI" id="CHEBI:29991"/>
        <dbReference type="ChEBI" id="CHEBI:30616"/>
        <dbReference type="ChEBI" id="CHEBI:33019"/>
        <dbReference type="ChEBI" id="CHEBI:58048"/>
        <dbReference type="ChEBI" id="CHEBI:58359"/>
        <dbReference type="ChEBI" id="CHEBI:456215"/>
        <dbReference type="EC" id="6.3.5.4"/>
    </reaction>
</comment>
<dbReference type="AlphaFoldDB" id="A0A329MQA1"/>
<dbReference type="CDD" id="cd00712">
    <property type="entry name" value="AsnB"/>
    <property type="match status" value="1"/>
</dbReference>
<dbReference type="GO" id="GO:0004066">
    <property type="term" value="F:asparagine synthase (glutamine-hydrolyzing) activity"/>
    <property type="evidence" value="ECO:0007669"/>
    <property type="project" value="UniProtKB-EC"/>
</dbReference>
<feature type="domain" description="Glutamine amidotransferase type-2" evidence="11">
    <location>
        <begin position="2"/>
        <end position="211"/>
    </location>
</feature>
<dbReference type="InterPro" id="IPR017932">
    <property type="entry name" value="GATase_2_dom"/>
</dbReference>
<evidence type="ECO:0000256" key="10">
    <source>
        <dbReference type="PIRSR" id="PIRSR001589-2"/>
    </source>
</evidence>
<keyword evidence="5 10" id="KW-0067">ATP-binding</keyword>
<accession>A0A329MQA1</accession>
<keyword evidence="6 9" id="KW-0061">Asparagine biosynthesis</keyword>
<protein>
    <recommendedName>
        <fullName evidence="3">asparagine synthase (glutamine-hydrolyzing)</fullName>
        <ecNumber evidence="3">6.3.5.4</ecNumber>
    </recommendedName>
</protein>
<evidence type="ECO:0000256" key="5">
    <source>
        <dbReference type="ARBA" id="ARBA00022840"/>
    </source>
</evidence>
<keyword evidence="7 9" id="KW-0315">Glutamine amidotransferase</keyword>
<dbReference type="GO" id="GO:0005829">
    <property type="term" value="C:cytosol"/>
    <property type="evidence" value="ECO:0007669"/>
    <property type="project" value="TreeGrafter"/>
</dbReference>
<evidence type="ECO:0000256" key="3">
    <source>
        <dbReference type="ARBA" id="ARBA00012737"/>
    </source>
</evidence>
<dbReference type="InterPro" id="IPR001962">
    <property type="entry name" value="Asn_synthase"/>
</dbReference>
<gene>
    <name evidence="12" type="primary">asnB</name>
    <name evidence="12" type="ORF">DQG23_08735</name>
</gene>
<evidence type="ECO:0000256" key="9">
    <source>
        <dbReference type="PIRSR" id="PIRSR001589-1"/>
    </source>
</evidence>
<reference evidence="12 13" key="1">
    <citation type="journal article" date="2009" name="Int. J. Syst. Evol. Microbiol.">
        <title>Paenibacillus contaminans sp. nov., isolated from a contaminated laboratory plate.</title>
        <authorList>
            <person name="Chou J.H."/>
            <person name="Lee J.H."/>
            <person name="Lin M.C."/>
            <person name="Chang P.S."/>
            <person name="Arun A.B."/>
            <person name="Young C.C."/>
            <person name="Chen W.M."/>
        </authorList>
    </citation>
    <scope>NUCLEOTIDE SEQUENCE [LARGE SCALE GENOMIC DNA]</scope>
    <source>
        <strain evidence="12 13">CKOBP-6</strain>
    </source>
</reference>
<keyword evidence="9" id="KW-0028">Amino-acid biosynthesis</keyword>
<dbReference type="Proteomes" id="UP000250369">
    <property type="component" value="Unassembled WGS sequence"/>
</dbReference>
<comment type="pathway">
    <text evidence="1">Amino-acid biosynthesis; L-asparagine biosynthesis; L-asparagine from L-aspartate (L-Gln route): step 1/1.</text>
</comment>
<feature type="binding site" evidence="10">
    <location>
        <position position="98"/>
    </location>
    <ligand>
        <name>L-glutamine</name>
        <dbReference type="ChEBI" id="CHEBI:58359"/>
    </ligand>
</feature>
<dbReference type="EMBL" id="QMFB01000003">
    <property type="protein sequence ID" value="RAV22109.1"/>
    <property type="molecule type" value="Genomic_DNA"/>
</dbReference>
<dbReference type="Gene3D" id="3.60.20.10">
    <property type="entry name" value="Glutamine Phosphoribosylpyrophosphate, subunit 1, domain 1"/>
    <property type="match status" value="1"/>
</dbReference>
<dbReference type="SUPFAM" id="SSF52402">
    <property type="entry name" value="Adenine nucleotide alpha hydrolases-like"/>
    <property type="match status" value="1"/>
</dbReference>
<evidence type="ECO:0000256" key="7">
    <source>
        <dbReference type="ARBA" id="ARBA00022962"/>
    </source>
</evidence>
<dbReference type="GO" id="GO:0005524">
    <property type="term" value="F:ATP binding"/>
    <property type="evidence" value="ECO:0007669"/>
    <property type="project" value="UniProtKB-KW"/>
</dbReference>
<dbReference type="OrthoDB" id="9763290at2"/>
<sequence length="601" mass="69307">MCGIAGIVSKTGSRYDESVMRNMLSSIAHRGPDDEGLYANDSFIVGHRRLSIIDVSEQGHQPMHYKQFTIVFNGEIYNYLELREQLLKLGHVFTTKTDTEVILHAYEEWGEQCLQKFRGMWAFAIADAKRNKLFCSRDRFGIKPFYYYNDPDRFLFASELKALLTAGIPAHANMDTVLVYLVVGYSHMSENTFFREIYQLPCSHYAWIDLHTGQMDIHRYYDLSIEDRSSVDASQYADAFEESVKLHLRSDVQVGTCLSGGLDSSTLAAVSASFIQQEKEEYPYIAVTAQSEASYNDESHYAKQVVDHCSLQWELTKPTYRDFADNIEQCLHVHDEPVGGPSMFMQYWVMRAAKKAGIKVILDGQGGDETLLGYERYYPSFFWYLLTKGNVVRMLKEYYLASKHSKLTLKLLSGYMVYFLIVSVRKKVLSRRASSYVKKENIERALKVFDTMGSRSLHIGELQKTELLQYQMPKLLQYEDRNSMAHSIEARVPFVDHVCVETALSLPHENKIKNGYTKYALRLLADRILPQSIAWRRNKYGFEAPDKVWLVEHLPIMQGKVDASKLIREICAEVPDLSGLPLEIRWRLYNIAVWEEQHNVS</sequence>
<evidence type="ECO:0000256" key="8">
    <source>
        <dbReference type="ARBA" id="ARBA00048741"/>
    </source>
</evidence>
<keyword evidence="12" id="KW-0436">Ligase</keyword>
<dbReference type="RefSeq" id="WP_113030418.1">
    <property type="nucleotide sequence ID" value="NZ_QMFB01000003.1"/>
</dbReference>
<dbReference type="PANTHER" id="PTHR43284:SF1">
    <property type="entry name" value="ASPARAGINE SYNTHETASE"/>
    <property type="match status" value="1"/>
</dbReference>
<dbReference type="PROSITE" id="PS51278">
    <property type="entry name" value="GATASE_TYPE_2"/>
    <property type="match status" value="1"/>
</dbReference>
<feature type="active site" description="For GATase activity" evidence="9">
    <location>
        <position position="2"/>
    </location>
</feature>
<dbReference type="PIRSF" id="PIRSF001589">
    <property type="entry name" value="Asn_synthetase_glu-h"/>
    <property type="match status" value="1"/>
</dbReference>
<dbReference type="CDD" id="cd01991">
    <property type="entry name" value="Asn_synthase_B_C"/>
    <property type="match status" value="1"/>
</dbReference>
<dbReference type="GO" id="GO:0006529">
    <property type="term" value="P:asparagine biosynthetic process"/>
    <property type="evidence" value="ECO:0007669"/>
    <property type="project" value="UniProtKB-KW"/>
</dbReference>
<dbReference type="InterPro" id="IPR051786">
    <property type="entry name" value="ASN_synthetase/amidase"/>
</dbReference>
<evidence type="ECO:0000256" key="2">
    <source>
        <dbReference type="ARBA" id="ARBA00005752"/>
    </source>
</evidence>
<name>A0A329MQA1_9BACL</name>
<dbReference type="Gene3D" id="3.40.50.620">
    <property type="entry name" value="HUPs"/>
    <property type="match status" value="1"/>
</dbReference>
<dbReference type="InterPro" id="IPR006426">
    <property type="entry name" value="Asn_synth_AEB"/>
</dbReference>
<dbReference type="InterPro" id="IPR029055">
    <property type="entry name" value="Ntn_hydrolases_N"/>
</dbReference>
<dbReference type="InterPro" id="IPR033738">
    <property type="entry name" value="AsnB_N"/>
</dbReference>
<evidence type="ECO:0000256" key="6">
    <source>
        <dbReference type="ARBA" id="ARBA00022888"/>
    </source>
</evidence>
<dbReference type="InterPro" id="IPR014729">
    <property type="entry name" value="Rossmann-like_a/b/a_fold"/>
</dbReference>
<keyword evidence="13" id="KW-1185">Reference proteome</keyword>
<evidence type="ECO:0000259" key="11">
    <source>
        <dbReference type="PROSITE" id="PS51278"/>
    </source>
</evidence>